<evidence type="ECO:0000313" key="2">
    <source>
        <dbReference type="Proteomes" id="UP000308671"/>
    </source>
</evidence>
<accession>A0A4S8R850</accession>
<comment type="caution">
    <text evidence="1">The sequence shown here is derived from an EMBL/GenBank/DDBJ whole genome shotgun (WGS) entry which is preliminary data.</text>
</comment>
<dbReference type="Proteomes" id="UP000308671">
    <property type="component" value="Unassembled WGS sequence"/>
</dbReference>
<dbReference type="AlphaFoldDB" id="A0A4S8R850"/>
<sequence length="76" mass="9044">MTINGRNLQMTYNQLVDDRSALDQSLTLLPRLKRFQGYRIEKLLKSWKKLRCEERTTICKQDNHGPTPQVRNRLIT</sequence>
<name>A0A4S8R850_9HELO</name>
<reference evidence="1 2" key="1">
    <citation type="submission" date="2017-12" db="EMBL/GenBank/DDBJ databases">
        <title>Comparative genomics of Botrytis spp.</title>
        <authorList>
            <person name="Valero-Jimenez C.A."/>
            <person name="Tapia P."/>
            <person name="Veloso J."/>
            <person name="Silva-Moreno E."/>
            <person name="Staats M."/>
            <person name="Valdes J.H."/>
            <person name="Van Kan J.A.L."/>
        </authorList>
    </citation>
    <scope>NUCLEOTIDE SEQUENCE [LARGE SCALE GENOMIC DNA]</scope>
    <source>
        <strain evidence="1 2">MUCL435</strain>
    </source>
</reference>
<evidence type="ECO:0000313" key="1">
    <source>
        <dbReference type="EMBL" id="THV50439.1"/>
    </source>
</evidence>
<proteinExistence type="predicted"/>
<dbReference type="EMBL" id="PQXL01000150">
    <property type="protein sequence ID" value="THV50439.1"/>
    <property type="molecule type" value="Genomic_DNA"/>
</dbReference>
<keyword evidence="2" id="KW-1185">Reference proteome</keyword>
<gene>
    <name evidence="1" type="ORF">BGAL_0150g00030</name>
</gene>
<organism evidence="1 2">
    <name type="scientific">Botrytis galanthina</name>
    <dbReference type="NCBI Taxonomy" id="278940"/>
    <lineage>
        <taxon>Eukaryota</taxon>
        <taxon>Fungi</taxon>
        <taxon>Dikarya</taxon>
        <taxon>Ascomycota</taxon>
        <taxon>Pezizomycotina</taxon>
        <taxon>Leotiomycetes</taxon>
        <taxon>Helotiales</taxon>
        <taxon>Sclerotiniaceae</taxon>
        <taxon>Botrytis</taxon>
    </lineage>
</organism>
<protein>
    <submittedName>
        <fullName evidence="1">Uncharacterized protein</fullName>
    </submittedName>
</protein>